<evidence type="ECO:0000313" key="3">
    <source>
        <dbReference type="EMBL" id="ARN77954.1"/>
    </source>
</evidence>
<name>A0A1W6MK13_9FLAO</name>
<feature type="modified residue" description="4-aspartylphosphate" evidence="1">
    <location>
        <position position="59"/>
    </location>
</feature>
<accession>A0A1W6MK13</accession>
<dbReference type="RefSeq" id="WP_085766750.1">
    <property type="nucleotide sequence ID" value="NZ_CP019344.1"/>
</dbReference>
<dbReference type="PROSITE" id="PS50110">
    <property type="entry name" value="RESPONSE_REGULATORY"/>
    <property type="match status" value="1"/>
</dbReference>
<dbReference type="Gene3D" id="3.40.50.2300">
    <property type="match status" value="1"/>
</dbReference>
<organism evidence="3 4">
    <name type="scientific">Nonlabens spongiae</name>
    <dbReference type="NCBI Taxonomy" id="331648"/>
    <lineage>
        <taxon>Bacteria</taxon>
        <taxon>Pseudomonadati</taxon>
        <taxon>Bacteroidota</taxon>
        <taxon>Flavobacteriia</taxon>
        <taxon>Flavobacteriales</taxon>
        <taxon>Flavobacteriaceae</taxon>
        <taxon>Nonlabens</taxon>
    </lineage>
</organism>
<dbReference type="InterPro" id="IPR001789">
    <property type="entry name" value="Sig_transdc_resp-reg_receiver"/>
</dbReference>
<proteinExistence type="predicted"/>
<dbReference type="GO" id="GO:0000160">
    <property type="term" value="P:phosphorelay signal transduction system"/>
    <property type="evidence" value="ECO:0007669"/>
    <property type="project" value="InterPro"/>
</dbReference>
<reference evidence="3 4" key="1">
    <citation type="submission" date="2016-11" db="EMBL/GenBank/DDBJ databases">
        <title>Trade-off between light-utilization and light-protection in marine flavobacteria.</title>
        <authorList>
            <person name="Kumagai Y."/>
        </authorList>
    </citation>
    <scope>NUCLEOTIDE SEQUENCE [LARGE SCALE GENOMIC DNA]</scope>
    <source>
        <strain evidence="3 4">JCM 13191</strain>
    </source>
</reference>
<gene>
    <name evidence="3" type="ORF">BST97_08055</name>
</gene>
<evidence type="ECO:0000259" key="2">
    <source>
        <dbReference type="PROSITE" id="PS50110"/>
    </source>
</evidence>
<evidence type="ECO:0000256" key="1">
    <source>
        <dbReference type="PROSITE-ProRule" id="PRU00169"/>
    </source>
</evidence>
<dbReference type="SUPFAM" id="SSF52172">
    <property type="entry name" value="CheY-like"/>
    <property type="match status" value="1"/>
</dbReference>
<sequence>MFQKVLVAEDLGSIGFSVVEMLGQMGVTQVDHVLFCDDAYQKLMYAQQIGKPYDLFISDLSFGPDFKSDDIQNGMHLIKRIREQMEIKTIVYSIDNNLQKVRMLVDKYEIDAYVSKGRKGPEELKKAIRMVEEDDVYYSKDVLSAFIDHRDRDINDYDIKLLQLMSEGNSKQEISAILNQQNIEPNSVSVIDRCQRRLLMIFDAKNDAHLIGIVKDLGLI</sequence>
<dbReference type="AlphaFoldDB" id="A0A1W6MK13"/>
<feature type="domain" description="Response regulatory" evidence="2">
    <location>
        <begin position="4"/>
        <end position="131"/>
    </location>
</feature>
<keyword evidence="1" id="KW-0597">Phosphoprotein</keyword>
<dbReference type="STRING" id="331648.BST97_08055"/>
<dbReference type="Proteomes" id="UP000193431">
    <property type="component" value="Chromosome"/>
</dbReference>
<dbReference type="OrthoDB" id="659223at2"/>
<keyword evidence="4" id="KW-1185">Reference proteome</keyword>
<protein>
    <recommendedName>
        <fullName evidence="2">Response regulatory domain-containing protein</fullName>
    </recommendedName>
</protein>
<dbReference type="InterPro" id="IPR011006">
    <property type="entry name" value="CheY-like_superfamily"/>
</dbReference>
<dbReference type="EMBL" id="CP019344">
    <property type="protein sequence ID" value="ARN77954.1"/>
    <property type="molecule type" value="Genomic_DNA"/>
</dbReference>
<dbReference type="SMART" id="SM00448">
    <property type="entry name" value="REC"/>
    <property type="match status" value="1"/>
</dbReference>
<evidence type="ECO:0000313" key="4">
    <source>
        <dbReference type="Proteomes" id="UP000193431"/>
    </source>
</evidence>